<accession>W6P8D7</accession>
<name>W6P8D7_9BACE</name>
<gene>
    <name evidence="1" type="ORF">BN890_18220</name>
</gene>
<proteinExistence type="predicted"/>
<dbReference type="EMBL" id="CBXG010000020">
    <property type="protein sequence ID" value="CDM04247.1"/>
    <property type="molecule type" value="Genomic_DNA"/>
</dbReference>
<sequence>MDVLQHGIPDKTRPWFEPKDGIWAPDIKIIWTVNMCCIM</sequence>
<dbReference type="AlphaFoldDB" id="W6P8D7"/>
<evidence type="ECO:0000313" key="2">
    <source>
        <dbReference type="Proteomes" id="UP000019380"/>
    </source>
</evidence>
<reference evidence="1 2" key="1">
    <citation type="submission" date="2013-12" db="EMBL/GenBank/DDBJ databases">
        <title>Improved hybrid genome assemblies of Bacteroides xylanisolvens SD CC 1b and Bacteroides xylanisolvens SD CC 2a using Illumina and 454 Sequencing.</title>
        <authorList>
            <person name="Ramaraj T."/>
            <person name="Sundararajan A."/>
            <person name="Mudge J."/>
            <person name="Schilkey F.D."/>
            <person name="Delvecchio V."/>
            <person name="Donlon M."/>
            <person name="Ziemer C."/>
        </authorList>
    </citation>
    <scope>NUCLEOTIDE SEQUENCE [LARGE SCALE GENOMIC DNA]</scope>
</reference>
<protein>
    <submittedName>
        <fullName evidence="1">Uncharacterized protein</fullName>
    </submittedName>
</protein>
<dbReference type="Proteomes" id="UP000019380">
    <property type="component" value="Unassembled WGS sequence"/>
</dbReference>
<organism evidence="1 2">
    <name type="scientific">Bacteroides xylanisolvens SD CC 1b</name>
    <dbReference type="NCBI Taxonomy" id="702447"/>
    <lineage>
        <taxon>Bacteria</taxon>
        <taxon>Pseudomonadati</taxon>
        <taxon>Bacteroidota</taxon>
        <taxon>Bacteroidia</taxon>
        <taxon>Bacteroidales</taxon>
        <taxon>Bacteroidaceae</taxon>
        <taxon>Bacteroides</taxon>
    </lineage>
</organism>
<comment type="caution">
    <text evidence="1">The sequence shown here is derived from an EMBL/GenBank/DDBJ whole genome shotgun (WGS) entry which is preliminary data.</text>
</comment>
<evidence type="ECO:0000313" key="1">
    <source>
        <dbReference type="EMBL" id="CDM04247.1"/>
    </source>
</evidence>